<keyword evidence="6 10" id="KW-0460">Magnesium</keyword>
<evidence type="ECO:0000256" key="2">
    <source>
        <dbReference type="ARBA" id="ARBA00011738"/>
    </source>
</evidence>
<dbReference type="GeneID" id="8096869"/>
<dbReference type="FunFam" id="3.90.950.10:FF:000001">
    <property type="entry name" value="dITP/XTP pyrophosphatase"/>
    <property type="match status" value="1"/>
</dbReference>
<dbReference type="NCBIfam" id="NF011396">
    <property type="entry name" value="PRK14821.1"/>
    <property type="match status" value="1"/>
</dbReference>
<dbReference type="OMA" id="YDPIFQP"/>
<dbReference type="GO" id="GO:0046872">
    <property type="term" value="F:metal ion binding"/>
    <property type="evidence" value="ECO:0007669"/>
    <property type="project" value="UniProtKB-KW"/>
</dbReference>
<accession>A0A124FFL6</accession>
<dbReference type="SUPFAM" id="SSF52972">
    <property type="entry name" value="ITPase-like"/>
    <property type="match status" value="1"/>
</dbReference>
<evidence type="ECO:0000256" key="8">
    <source>
        <dbReference type="ARBA" id="ARBA00051875"/>
    </source>
</evidence>
<comment type="cofactor">
    <cofactor evidence="10">
        <name>Mg(2+)</name>
        <dbReference type="ChEBI" id="CHEBI:18420"/>
    </cofactor>
    <text evidence="10">Binds 1 Mg(2+) ion per subunit.</text>
</comment>
<evidence type="ECO:0000313" key="12">
    <source>
        <dbReference type="EMBL" id="KUK18486.1"/>
    </source>
</evidence>
<comment type="function">
    <text evidence="10">Pyrophosphatase that catalyzes the hydrolysis of nucleoside triphosphates to their monophosphate derivatives, with a high preference for the non-canonical purine nucleotides XTP (xanthosine triphosphate), dITP (deoxyinosine triphosphate) and ITP. Seems to function as a house-cleaning enzyme that removes non-canonical purine nucleotides from the nucleotide pool, thus preventing their incorporation into DNA/RNA and avoiding chromosomal lesions.</text>
</comment>
<dbReference type="PANTHER" id="PTHR11067:SF9">
    <property type="entry name" value="INOSINE TRIPHOSPHATE PYROPHOSPHATASE"/>
    <property type="match status" value="1"/>
</dbReference>
<sequence>MRVLFITSNKGKVKEAKTYLSPLGVKVLQRQIDYPEIQANTLEEVVGFGVMWLKDYLDEPFFIDDSGLFIEALNGFPGVYSAYIYKTLGNEGILKLMNEVKNRRAYFKSVIGYYDGRIHIFTGITRGHIINEKRGKYGFGFDPIFLPENSKKTFAEMQTEEKNRISHRGRALAEFARWLKENFKKE</sequence>
<dbReference type="PANTHER" id="PTHR11067">
    <property type="entry name" value="INOSINE TRIPHOSPHATE PYROPHOSPHATASE/HAM1 PROTEIN"/>
    <property type="match status" value="1"/>
</dbReference>
<comment type="subunit">
    <text evidence="2 10">Homodimer.</text>
</comment>
<feature type="binding site" evidence="10">
    <location>
        <position position="162"/>
    </location>
    <ligand>
        <name>substrate</name>
    </ligand>
</feature>
<reference evidence="13" key="1">
    <citation type="journal article" date="2015" name="MBio">
        <title>Genome-Resolved Metagenomic Analysis Reveals Roles for Candidate Phyla and Other Microbial Community Members in Biogeochemical Transformations in Oil Reservoirs.</title>
        <authorList>
            <person name="Hu P."/>
            <person name="Tom L."/>
            <person name="Singh A."/>
            <person name="Thomas B.C."/>
            <person name="Baker B.J."/>
            <person name="Piceno Y.M."/>
            <person name="Andersen G.L."/>
            <person name="Banfield J.F."/>
        </authorList>
    </citation>
    <scope>NUCLEOTIDE SEQUENCE [LARGE SCALE GENOMIC DNA]</scope>
</reference>
<evidence type="ECO:0000256" key="4">
    <source>
        <dbReference type="ARBA" id="ARBA00022741"/>
    </source>
</evidence>
<dbReference type="GO" id="GO:0009146">
    <property type="term" value="P:purine nucleoside triphosphate catabolic process"/>
    <property type="evidence" value="ECO:0007669"/>
    <property type="project" value="UniProtKB-UniRule"/>
</dbReference>
<evidence type="ECO:0000256" key="5">
    <source>
        <dbReference type="ARBA" id="ARBA00022801"/>
    </source>
</evidence>
<feature type="binding site" evidence="10">
    <location>
        <position position="36"/>
    </location>
    <ligand>
        <name>Mg(2+)</name>
        <dbReference type="ChEBI" id="CHEBI:18420"/>
    </ligand>
</feature>
<comment type="catalytic activity">
    <reaction evidence="8 10">
        <text>dITP + H2O = dIMP + diphosphate + H(+)</text>
        <dbReference type="Rhea" id="RHEA:28342"/>
        <dbReference type="ChEBI" id="CHEBI:15377"/>
        <dbReference type="ChEBI" id="CHEBI:15378"/>
        <dbReference type="ChEBI" id="CHEBI:33019"/>
        <dbReference type="ChEBI" id="CHEBI:61194"/>
        <dbReference type="ChEBI" id="CHEBI:61382"/>
        <dbReference type="EC" id="3.6.1.66"/>
    </reaction>
</comment>
<dbReference type="Pfam" id="PF01725">
    <property type="entry name" value="Ham1p_like"/>
    <property type="match status" value="1"/>
</dbReference>
<dbReference type="InterPro" id="IPR002637">
    <property type="entry name" value="RdgB/HAM1"/>
</dbReference>
<dbReference type="GO" id="GO:0017111">
    <property type="term" value="F:ribonucleoside triphosphate phosphatase activity"/>
    <property type="evidence" value="ECO:0007669"/>
    <property type="project" value="InterPro"/>
</dbReference>
<dbReference type="AlphaFoldDB" id="A0A124FFL6"/>
<comment type="catalytic activity">
    <reaction evidence="9 10">
        <text>XTP + H2O = XMP + diphosphate + H(+)</text>
        <dbReference type="Rhea" id="RHEA:28610"/>
        <dbReference type="ChEBI" id="CHEBI:15377"/>
        <dbReference type="ChEBI" id="CHEBI:15378"/>
        <dbReference type="ChEBI" id="CHEBI:33019"/>
        <dbReference type="ChEBI" id="CHEBI:57464"/>
        <dbReference type="ChEBI" id="CHEBI:61314"/>
        <dbReference type="EC" id="3.6.1.66"/>
    </reaction>
</comment>
<dbReference type="PATRIC" id="fig|172049.5.peg.680"/>
<dbReference type="GO" id="GO:0036220">
    <property type="term" value="F:ITP diphosphatase activity"/>
    <property type="evidence" value="ECO:0007669"/>
    <property type="project" value="UniProtKB-UniRule"/>
</dbReference>
<evidence type="ECO:0000313" key="13">
    <source>
        <dbReference type="Proteomes" id="UP000053911"/>
    </source>
</evidence>
<dbReference type="GO" id="GO:0035870">
    <property type="term" value="F:dITP diphosphatase activity"/>
    <property type="evidence" value="ECO:0007669"/>
    <property type="project" value="UniProtKB-UniRule"/>
</dbReference>
<dbReference type="NCBIfam" id="TIGR00042">
    <property type="entry name" value="RdgB/HAM1 family non-canonical purine NTP pyrophosphatase"/>
    <property type="match status" value="1"/>
</dbReference>
<dbReference type="EC" id="3.6.1.66" evidence="10"/>
<comment type="caution">
    <text evidence="12">The sequence shown here is derived from an EMBL/GenBank/DDBJ whole genome shotgun (WGS) entry which is preliminary data.</text>
</comment>
<feature type="binding site" evidence="10">
    <location>
        <position position="66"/>
    </location>
    <ligand>
        <name>substrate</name>
    </ligand>
</feature>
<feature type="active site" description="Proton acceptor" evidence="10">
    <location>
        <position position="65"/>
    </location>
</feature>
<comment type="catalytic activity">
    <reaction evidence="10">
        <text>ITP + H2O = IMP + diphosphate + H(+)</text>
        <dbReference type="Rhea" id="RHEA:29399"/>
        <dbReference type="ChEBI" id="CHEBI:15377"/>
        <dbReference type="ChEBI" id="CHEBI:15378"/>
        <dbReference type="ChEBI" id="CHEBI:33019"/>
        <dbReference type="ChEBI" id="CHEBI:58053"/>
        <dbReference type="ChEBI" id="CHEBI:61402"/>
        <dbReference type="EC" id="3.6.1.66"/>
    </reaction>
</comment>
<dbReference type="GO" id="GO:0009117">
    <property type="term" value="P:nucleotide metabolic process"/>
    <property type="evidence" value="ECO:0007669"/>
    <property type="project" value="UniProtKB-KW"/>
</dbReference>
<keyword evidence="5 10" id="KW-0378">Hydrolase</keyword>
<comment type="similarity">
    <text evidence="1 10 11">Belongs to the HAM1 NTPase family.</text>
</comment>
<name>A0A124FFL6_9EURY</name>
<evidence type="ECO:0000256" key="11">
    <source>
        <dbReference type="RuleBase" id="RU003781"/>
    </source>
</evidence>
<evidence type="ECO:0000256" key="6">
    <source>
        <dbReference type="ARBA" id="ARBA00022842"/>
    </source>
</evidence>
<feature type="binding site" evidence="10">
    <location>
        <position position="65"/>
    </location>
    <ligand>
        <name>Mg(2+)</name>
        <dbReference type="ChEBI" id="CHEBI:18420"/>
    </ligand>
</feature>
<evidence type="ECO:0000256" key="7">
    <source>
        <dbReference type="ARBA" id="ARBA00023080"/>
    </source>
</evidence>
<feature type="binding site" evidence="10">
    <location>
        <begin position="167"/>
        <end position="168"/>
    </location>
    <ligand>
        <name>substrate</name>
    </ligand>
</feature>
<dbReference type="CDD" id="cd00515">
    <property type="entry name" value="HAM1"/>
    <property type="match status" value="1"/>
</dbReference>
<keyword evidence="7 10" id="KW-0546">Nucleotide metabolism</keyword>
<dbReference type="Gene3D" id="3.90.950.10">
    <property type="match status" value="1"/>
</dbReference>
<dbReference type="RefSeq" id="WP_015850124.1">
    <property type="nucleotide sequence ID" value="NZ_LGFD01000003.1"/>
</dbReference>
<proteinExistence type="inferred from homology"/>
<feature type="binding site" evidence="10">
    <location>
        <begin position="139"/>
        <end position="142"/>
    </location>
    <ligand>
        <name>substrate</name>
    </ligand>
</feature>
<evidence type="ECO:0000256" key="1">
    <source>
        <dbReference type="ARBA" id="ARBA00008023"/>
    </source>
</evidence>
<dbReference type="GO" id="GO:0000166">
    <property type="term" value="F:nucleotide binding"/>
    <property type="evidence" value="ECO:0007669"/>
    <property type="project" value="UniProtKB-KW"/>
</dbReference>
<dbReference type="GO" id="GO:0005737">
    <property type="term" value="C:cytoplasm"/>
    <property type="evidence" value="ECO:0007669"/>
    <property type="project" value="TreeGrafter"/>
</dbReference>
<keyword evidence="3 10" id="KW-0479">Metal-binding</keyword>
<protein>
    <recommendedName>
        <fullName evidence="10">dITP/XTP pyrophosphatase</fullName>
        <ecNumber evidence="10">3.6.1.66</ecNumber>
    </recommendedName>
    <alternativeName>
        <fullName evidence="10">Non-canonical purine NTP pyrophosphatase</fullName>
    </alternativeName>
    <alternativeName>
        <fullName evidence="10">Non-standard purine NTP pyrophosphatase</fullName>
    </alternativeName>
    <alternativeName>
        <fullName evidence="10">Nucleoside-triphosphate diphosphatase</fullName>
    </alternativeName>
    <alternativeName>
        <fullName evidence="10">Nucleoside-triphosphate pyrophosphatase</fullName>
        <shortName evidence="10">NTPase</shortName>
    </alternativeName>
</protein>
<evidence type="ECO:0000256" key="3">
    <source>
        <dbReference type="ARBA" id="ARBA00022723"/>
    </source>
</evidence>
<dbReference type="Proteomes" id="UP000053911">
    <property type="component" value="Unassembled WGS sequence"/>
</dbReference>
<evidence type="ECO:0000256" key="9">
    <source>
        <dbReference type="ARBA" id="ARBA00052017"/>
    </source>
</evidence>
<dbReference type="InterPro" id="IPR029001">
    <property type="entry name" value="ITPase-like_fam"/>
</dbReference>
<dbReference type="EMBL" id="LGFD01000003">
    <property type="protein sequence ID" value="KUK18486.1"/>
    <property type="molecule type" value="Genomic_DNA"/>
</dbReference>
<organism evidence="12 13">
    <name type="scientific">Thermococcus sibiricus</name>
    <dbReference type="NCBI Taxonomy" id="172049"/>
    <lineage>
        <taxon>Archaea</taxon>
        <taxon>Methanobacteriati</taxon>
        <taxon>Methanobacteriota</taxon>
        <taxon>Thermococci</taxon>
        <taxon>Thermococcales</taxon>
        <taxon>Thermococcaceae</taxon>
        <taxon>Thermococcus</taxon>
    </lineage>
</organism>
<feature type="binding site" evidence="10">
    <location>
        <begin position="7"/>
        <end position="12"/>
    </location>
    <ligand>
        <name>substrate</name>
    </ligand>
</feature>
<keyword evidence="4 10" id="KW-0547">Nucleotide-binding</keyword>
<dbReference type="GO" id="GO:0036222">
    <property type="term" value="F:XTP diphosphatase activity"/>
    <property type="evidence" value="ECO:0007669"/>
    <property type="project" value="UniProtKB-UniRule"/>
</dbReference>
<evidence type="ECO:0000256" key="10">
    <source>
        <dbReference type="HAMAP-Rule" id="MF_01405"/>
    </source>
</evidence>
<dbReference type="HAMAP" id="MF_01405">
    <property type="entry name" value="Non_canon_purine_NTPase"/>
    <property type="match status" value="1"/>
</dbReference>
<dbReference type="InterPro" id="IPR020922">
    <property type="entry name" value="dITP/XTP_pyrophosphatase"/>
</dbReference>
<gene>
    <name evidence="12" type="ORF">XD54_0216</name>
</gene>